<keyword evidence="4 12" id="KW-0227">DNA damage</keyword>
<dbReference type="Proteomes" id="UP000695562">
    <property type="component" value="Unassembled WGS sequence"/>
</dbReference>
<dbReference type="EC" id="3.2.2.-" evidence="12"/>
<gene>
    <name evidence="12" type="primary">NTH1</name>
    <name evidence="15" type="ORF">CYY_003663</name>
</gene>
<dbReference type="PANTHER" id="PTHR43286">
    <property type="entry name" value="ENDONUCLEASE III-LIKE PROTEIN 1"/>
    <property type="match status" value="1"/>
</dbReference>
<keyword evidence="16" id="KW-1185">Reference proteome</keyword>
<dbReference type="CDD" id="cd00056">
    <property type="entry name" value="ENDO3c"/>
    <property type="match status" value="1"/>
</dbReference>
<evidence type="ECO:0000256" key="9">
    <source>
        <dbReference type="ARBA" id="ARBA00023204"/>
    </source>
</evidence>
<dbReference type="PANTHER" id="PTHR43286:SF1">
    <property type="entry name" value="ENDONUCLEASE III-LIKE PROTEIN 1"/>
    <property type="match status" value="1"/>
</dbReference>
<dbReference type="InterPro" id="IPR011257">
    <property type="entry name" value="DNA_glycosylase"/>
</dbReference>
<dbReference type="GO" id="GO:0006285">
    <property type="term" value="P:base-excision repair, AP site formation"/>
    <property type="evidence" value="ECO:0007669"/>
    <property type="project" value="UniProtKB-UniRule"/>
</dbReference>
<protein>
    <recommendedName>
        <fullName evidence="12">Endonuclease III homolog</fullName>
        <ecNumber evidence="12">3.2.2.-</ecNumber>
        <ecNumber evidence="12">4.2.99.18</ecNumber>
    </recommendedName>
    <alternativeName>
        <fullName evidence="12">Bifunctional DNA N-glycosylase/DNA-(apurinic or apyrimidinic site) lyase</fullName>
        <shortName evidence="12">DNA glycosylase/AP lyase</shortName>
    </alternativeName>
</protein>
<evidence type="ECO:0000313" key="15">
    <source>
        <dbReference type="EMBL" id="KAF2075011.1"/>
    </source>
</evidence>
<feature type="compositionally biased region" description="Low complexity" evidence="13">
    <location>
        <begin position="422"/>
        <end position="438"/>
    </location>
</feature>
<evidence type="ECO:0000256" key="5">
    <source>
        <dbReference type="ARBA" id="ARBA00022801"/>
    </source>
</evidence>
<keyword evidence="3" id="KW-0479">Metal-binding</keyword>
<feature type="compositionally biased region" description="Low complexity" evidence="13">
    <location>
        <begin position="93"/>
        <end position="114"/>
    </location>
</feature>
<sequence length="446" mass="50513">MNRFFKSLQNRYCSIVNIKVNLTHSDLFRSSPSSSLSPRSPFFTKPSFSLILNQNMTSKIITRSMSSDAKGVKHSNNNQSDTDNKVNVDKNNNKSTTTTTTTTSSPSKTKTKVVTSKEKEITEDDKKLSSTKNTKKRKVIEIEYEEDSNKKKEKEEESESESESESDLEVDDKNKESLARIHWKQVWDKIGVMRAEQEAPVDWAGASSFDDHSIDAPTRRFHILVGCLLSSQTKDQITHAAMVRLKKHGLTVENVIKTPNETLSKLIHPVGFYQRKAVYLKNIASILKSKYKSDVPDQFDQLMDLPGLGPKMTHLILQIAFDKVEGIAIDVHMHRIMNRMKWVHNTNTPEETRKELESWLPKDRWRDVNHLIVGFGQTVCLPTTPKCQNCTINDLCPTGIANMKANARKESKKQSKVKVKSKSISSAKKSKSTSSTKPPNKKKSKS</sequence>
<comment type="subcellular location">
    <subcellularLocation>
        <location evidence="12">Nucleus</location>
    </subcellularLocation>
    <subcellularLocation>
        <location evidence="12">Mitochondrion</location>
    </subcellularLocation>
</comment>
<comment type="caution">
    <text evidence="12">Lacks conserved residue(s) required for the propagation of feature annotation.</text>
</comment>
<keyword evidence="6" id="KW-0809">Transit peptide</keyword>
<dbReference type="GO" id="GO:0005634">
    <property type="term" value="C:nucleus"/>
    <property type="evidence" value="ECO:0007669"/>
    <property type="project" value="UniProtKB-SubCell"/>
</dbReference>
<dbReference type="InterPro" id="IPR003651">
    <property type="entry name" value="Endonuclease3_FeS-loop_motif"/>
</dbReference>
<evidence type="ECO:0000256" key="7">
    <source>
        <dbReference type="ARBA" id="ARBA00023004"/>
    </source>
</evidence>
<comment type="function">
    <text evidence="12">Bifunctional DNA N-glycosylase with associated apurinic/apyrimidinic (AP) lyase function that catalyzes the first step in base excision repair (BER), the primary repair pathway for the repair of oxidative DNA damage. The DNA N-glycosylase activity releases the damaged DNA base from DNA by cleaving the N-glycosidic bond, leaving an AP site. The AP lyase activity cleaves the phosphodiester bond 3' to the AP site by a beta-elimination. Primarily recognizes and repairs oxidative base damage of pyrimidines.</text>
</comment>
<keyword evidence="12" id="KW-0539">Nucleus</keyword>
<comment type="catalytic activity">
    <reaction evidence="12">
        <text>2'-deoxyribonucleotide-(2'-deoxyribose 5'-phosphate)-2'-deoxyribonucleotide-DNA = a 3'-end 2'-deoxyribonucleotide-(2,3-dehydro-2,3-deoxyribose 5'-phosphate)-DNA + a 5'-end 5'-phospho-2'-deoxyribonucleoside-DNA + H(+)</text>
        <dbReference type="Rhea" id="RHEA:66592"/>
        <dbReference type="Rhea" id="RHEA-COMP:13180"/>
        <dbReference type="Rhea" id="RHEA-COMP:16897"/>
        <dbReference type="Rhea" id="RHEA-COMP:17067"/>
        <dbReference type="ChEBI" id="CHEBI:15378"/>
        <dbReference type="ChEBI" id="CHEBI:136412"/>
        <dbReference type="ChEBI" id="CHEBI:157695"/>
        <dbReference type="ChEBI" id="CHEBI:167181"/>
        <dbReference type="EC" id="4.2.99.18"/>
    </reaction>
</comment>
<comment type="caution">
    <text evidence="15">The sequence shown here is derived from an EMBL/GenBank/DDBJ whole genome shotgun (WGS) entry which is preliminary data.</text>
</comment>
<keyword evidence="9 12" id="KW-0234">DNA repair</keyword>
<dbReference type="InterPro" id="IPR030841">
    <property type="entry name" value="NTH1"/>
</dbReference>
<dbReference type="InterPro" id="IPR003265">
    <property type="entry name" value="HhH-GPD_domain"/>
</dbReference>
<dbReference type="GO" id="GO:0003677">
    <property type="term" value="F:DNA binding"/>
    <property type="evidence" value="ECO:0007669"/>
    <property type="project" value="UniProtKB-UniRule"/>
</dbReference>
<dbReference type="Pfam" id="PF00730">
    <property type="entry name" value="HhH-GPD"/>
    <property type="match status" value="1"/>
</dbReference>
<feature type="domain" description="HhH-GPD" evidence="14">
    <location>
        <begin position="229"/>
        <end position="378"/>
    </location>
</feature>
<evidence type="ECO:0000256" key="10">
    <source>
        <dbReference type="ARBA" id="ARBA00023239"/>
    </source>
</evidence>
<comment type="cofactor">
    <cofactor evidence="1">
        <name>[4Fe-4S] cluster</name>
        <dbReference type="ChEBI" id="CHEBI:49883"/>
    </cofactor>
</comment>
<dbReference type="GO" id="GO:0046872">
    <property type="term" value="F:metal ion binding"/>
    <property type="evidence" value="ECO:0007669"/>
    <property type="project" value="UniProtKB-KW"/>
</dbReference>
<dbReference type="Gene3D" id="1.10.1670.10">
    <property type="entry name" value="Helix-hairpin-Helix base-excision DNA repair enzymes (C-terminal)"/>
    <property type="match status" value="1"/>
</dbReference>
<dbReference type="SMART" id="SM00525">
    <property type="entry name" value="FES"/>
    <property type="match status" value="1"/>
</dbReference>
<dbReference type="GO" id="GO:0140078">
    <property type="term" value="F:class I DNA-(apurinic or apyrimidinic site) endonuclease activity"/>
    <property type="evidence" value="ECO:0007669"/>
    <property type="project" value="UniProtKB-EC"/>
</dbReference>
<keyword evidence="8" id="KW-0411">Iron-sulfur</keyword>
<keyword evidence="11 12" id="KW-0326">Glycosidase</keyword>
<dbReference type="GO" id="GO:0051539">
    <property type="term" value="F:4 iron, 4 sulfur cluster binding"/>
    <property type="evidence" value="ECO:0007669"/>
    <property type="project" value="UniProtKB-KW"/>
</dbReference>
<evidence type="ECO:0000259" key="14">
    <source>
        <dbReference type="SMART" id="SM00478"/>
    </source>
</evidence>
<dbReference type="FunFam" id="1.10.1670.10:FF:000003">
    <property type="entry name" value="Endonuclease III homolog"/>
    <property type="match status" value="1"/>
</dbReference>
<dbReference type="SUPFAM" id="SSF48150">
    <property type="entry name" value="DNA-glycosylase"/>
    <property type="match status" value="1"/>
</dbReference>
<dbReference type="GO" id="GO:0000703">
    <property type="term" value="F:oxidized pyrimidine nucleobase lesion DNA N-glycosylase activity"/>
    <property type="evidence" value="ECO:0007669"/>
    <property type="project" value="UniProtKB-UniRule"/>
</dbReference>
<evidence type="ECO:0000313" key="16">
    <source>
        <dbReference type="Proteomes" id="UP000695562"/>
    </source>
</evidence>
<keyword evidence="7" id="KW-0408">Iron</keyword>
<name>A0A8J4Q6I7_9MYCE</name>
<dbReference type="HAMAP" id="MF_03183">
    <property type="entry name" value="Endonuclease_III_Nth"/>
    <property type="match status" value="1"/>
</dbReference>
<evidence type="ECO:0000256" key="1">
    <source>
        <dbReference type="ARBA" id="ARBA00001966"/>
    </source>
</evidence>
<evidence type="ECO:0000256" key="6">
    <source>
        <dbReference type="ARBA" id="ARBA00022946"/>
    </source>
</evidence>
<keyword evidence="10 12" id="KW-0456">Lyase</keyword>
<evidence type="ECO:0000256" key="2">
    <source>
        <dbReference type="ARBA" id="ARBA00022485"/>
    </source>
</evidence>
<organism evidence="15 16">
    <name type="scientific">Polysphondylium violaceum</name>
    <dbReference type="NCBI Taxonomy" id="133409"/>
    <lineage>
        <taxon>Eukaryota</taxon>
        <taxon>Amoebozoa</taxon>
        <taxon>Evosea</taxon>
        <taxon>Eumycetozoa</taxon>
        <taxon>Dictyostelia</taxon>
        <taxon>Dictyosteliales</taxon>
        <taxon>Dictyosteliaceae</taxon>
        <taxon>Polysphondylium</taxon>
    </lineage>
</organism>
<dbReference type="Gene3D" id="1.10.340.30">
    <property type="entry name" value="Hypothetical protein, domain 2"/>
    <property type="match status" value="1"/>
</dbReference>
<evidence type="ECO:0000256" key="13">
    <source>
        <dbReference type="SAM" id="MobiDB-lite"/>
    </source>
</evidence>
<feature type="region of interest" description="Disordered" evidence="13">
    <location>
        <begin position="407"/>
        <end position="446"/>
    </location>
</feature>
<feature type="compositionally biased region" description="Acidic residues" evidence="13">
    <location>
        <begin position="156"/>
        <end position="170"/>
    </location>
</feature>
<keyword evidence="5 12" id="KW-0378">Hydrolase</keyword>
<dbReference type="SMART" id="SM00478">
    <property type="entry name" value="ENDO3c"/>
    <property type="match status" value="1"/>
</dbReference>
<dbReference type="OrthoDB" id="2099276at2759"/>
<dbReference type="AlphaFoldDB" id="A0A8J4Q6I7"/>
<reference evidence="15" key="1">
    <citation type="submission" date="2020-01" db="EMBL/GenBank/DDBJ databases">
        <title>Development of genomics and gene disruption for Polysphondylium violaceum indicates a role for the polyketide synthase stlB in stalk morphogenesis.</title>
        <authorList>
            <person name="Narita B."/>
            <person name="Kawabe Y."/>
            <person name="Kin K."/>
            <person name="Saito T."/>
            <person name="Gibbs R."/>
            <person name="Kuspa A."/>
            <person name="Muzny D."/>
            <person name="Queller D."/>
            <person name="Richards S."/>
            <person name="Strassman J."/>
            <person name="Sucgang R."/>
            <person name="Worley K."/>
            <person name="Schaap P."/>
        </authorList>
    </citation>
    <scope>NUCLEOTIDE SEQUENCE</scope>
    <source>
        <strain evidence="15">QSvi11</strain>
    </source>
</reference>
<dbReference type="GO" id="GO:0005739">
    <property type="term" value="C:mitochondrion"/>
    <property type="evidence" value="ECO:0007669"/>
    <property type="project" value="UniProtKB-SubCell"/>
</dbReference>
<dbReference type="GO" id="GO:0006289">
    <property type="term" value="P:nucleotide-excision repair"/>
    <property type="evidence" value="ECO:0007669"/>
    <property type="project" value="TreeGrafter"/>
</dbReference>
<evidence type="ECO:0000256" key="8">
    <source>
        <dbReference type="ARBA" id="ARBA00023014"/>
    </source>
</evidence>
<feature type="compositionally biased region" description="Basic and acidic residues" evidence="13">
    <location>
        <begin position="82"/>
        <end position="92"/>
    </location>
</feature>
<feature type="region of interest" description="Disordered" evidence="13">
    <location>
        <begin position="65"/>
        <end position="134"/>
    </location>
</feature>
<proteinExistence type="inferred from homology"/>
<evidence type="ECO:0000256" key="12">
    <source>
        <dbReference type="HAMAP-Rule" id="MF_03183"/>
    </source>
</evidence>
<feature type="compositionally biased region" description="Basic and acidic residues" evidence="13">
    <location>
        <begin position="115"/>
        <end position="128"/>
    </location>
</feature>
<dbReference type="FunFam" id="1.10.340.30:FF:000005">
    <property type="entry name" value="Endonuclease III-like protein 1"/>
    <property type="match status" value="1"/>
</dbReference>
<evidence type="ECO:0000256" key="4">
    <source>
        <dbReference type="ARBA" id="ARBA00022763"/>
    </source>
</evidence>
<evidence type="ECO:0000256" key="3">
    <source>
        <dbReference type="ARBA" id="ARBA00022723"/>
    </source>
</evidence>
<dbReference type="EMBL" id="AJWJ01000118">
    <property type="protein sequence ID" value="KAF2075011.1"/>
    <property type="molecule type" value="Genomic_DNA"/>
</dbReference>
<dbReference type="EC" id="4.2.99.18" evidence="12"/>
<evidence type="ECO:0000256" key="11">
    <source>
        <dbReference type="ARBA" id="ARBA00023295"/>
    </source>
</evidence>
<keyword evidence="2" id="KW-0004">4Fe-4S</keyword>
<comment type="similarity">
    <text evidence="12">Belongs to the Nth/MutY family.</text>
</comment>
<dbReference type="InterPro" id="IPR023170">
    <property type="entry name" value="HhH_base_excis_C"/>
</dbReference>
<keyword evidence="12" id="KW-0496">Mitochondrion</keyword>
<feature type="region of interest" description="Disordered" evidence="13">
    <location>
        <begin position="146"/>
        <end position="174"/>
    </location>
</feature>
<accession>A0A8J4Q6I7</accession>